<protein>
    <submittedName>
        <fullName evidence="1">Uncharacterized protein</fullName>
    </submittedName>
</protein>
<name>A0A8S5NRP4_9CAUD</name>
<reference evidence="1" key="1">
    <citation type="journal article" date="2021" name="Proc. Natl. Acad. Sci. U.S.A.">
        <title>A Catalog of Tens of Thousands of Viruses from Human Metagenomes Reveals Hidden Associations with Chronic Diseases.</title>
        <authorList>
            <person name="Tisza M.J."/>
            <person name="Buck C.B."/>
        </authorList>
    </citation>
    <scope>NUCLEOTIDE SEQUENCE</scope>
    <source>
        <strain evidence="1">Ctr0w28</strain>
    </source>
</reference>
<dbReference type="EMBL" id="BK015227">
    <property type="protein sequence ID" value="DAD96978.1"/>
    <property type="molecule type" value="Genomic_DNA"/>
</dbReference>
<proteinExistence type="predicted"/>
<accession>A0A8S5NRP4</accession>
<organism evidence="1">
    <name type="scientific">Myoviridae sp. ctr0w28</name>
    <dbReference type="NCBI Taxonomy" id="2826703"/>
    <lineage>
        <taxon>Viruses</taxon>
        <taxon>Duplodnaviria</taxon>
        <taxon>Heunggongvirae</taxon>
        <taxon>Uroviricota</taxon>
        <taxon>Caudoviricetes</taxon>
    </lineage>
</organism>
<sequence>MTESMLEHLKKALSALTEYCYHYVADPNSTPPYITWMEDGGNDLSADDLHAERCYTGSAHLFTKVEEDPLFSAIPAALEGIGASWYLNSVQYEEDTGLIHYEWYWEVI</sequence>
<evidence type="ECO:0000313" key="1">
    <source>
        <dbReference type="EMBL" id="DAD96978.1"/>
    </source>
</evidence>